<dbReference type="Proteomes" id="UP001562425">
    <property type="component" value="Unassembled WGS sequence"/>
</dbReference>
<name>A0ABD1DPW9_CULPP</name>
<keyword evidence="4" id="KW-1185">Reference proteome</keyword>
<evidence type="ECO:0000256" key="2">
    <source>
        <dbReference type="SAM" id="SignalP"/>
    </source>
</evidence>
<proteinExistence type="predicted"/>
<evidence type="ECO:0000313" key="3">
    <source>
        <dbReference type="EMBL" id="KAL1401799.1"/>
    </source>
</evidence>
<accession>A0ABD1DPW9</accession>
<dbReference type="EMBL" id="JBEHCU010004098">
    <property type="protein sequence ID" value="KAL1401799.1"/>
    <property type="molecule type" value="Genomic_DNA"/>
</dbReference>
<evidence type="ECO:0000256" key="1">
    <source>
        <dbReference type="SAM" id="MobiDB-lite"/>
    </source>
</evidence>
<feature type="signal peptide" evidence="2">
    <location>
        <begin position="1"/>
        <end position="17"/>
    </location>
</feature>
<keyword evidence="2" id="KW-0732">Signal</keyword>
<organism evidence="3 4">
    <name type="scientific">Culex pipiens pipiens</name>
    <name type="common">Northern house mosquito</name>
    <dbReference type="NCBI Taxonomy" id="38569"/>
    <lineage>
        <taxon>Eukaryota</taxon>
        <taxon>Metazoa</taxon>
        <taxon>Ecdysozoa</taxon>
        <taxon>Arthropoda</taxon>
        <taxon>Hexapoda</taxon>
        <taxon>Insecta</taxon>
        <taxon>Pterygota</taxon>
        <taxon>Neoptera</taxon>
        <taxon>Endopterygota</taxon>
        <taxon>Diptera</taxon>
        <taxon>Nematocera</taxon>
        <taxon>Culicoidea</taxon>
        <taxon>Culicidae</taxon>
        <taxon>Culicinae</taxon>
        <taxon>Culicini</taxon>
        <taxon>Culex</taxon>
        <taxon>Culex</taxon>
    </lineage>
</organism>
<feature type="region of interest" description="Disordered" evidence="1">
    <location>
        <begin position="69"/>
        <end position="94"/>
    </location>
</feature>
<sequence>MLCHYQLLVCYLSGLVADCWSSTSEYLIIRHGRSRVRHSSEKDHIRWGLQVFDNFTLLDYDTVDDSNETMSGSGAGGSHKSPSPRTNGRPGGGEQFLDNSDTLTIQFNTFLAMFKARDNDEGCCGVELEHKRLIVQRRIFLPDLIRHHRVCFFFCSFSPHWVGFKLSLT</sequence>
<protein>
    <submittedName>
        <fullName evidence="3">Uncharacterized protein</fullName>
    </submittedName>
</protein>
<comment type="caution">
    <text evidence="3">The sequence shown here is derived from an EMBL/GenBank/DDBJ whole genome shotgun (WGS) entry which is preliminary data.</text>
</comment>
<gene>
    <name evidence="3" type="ORF">pipiens_006365</name>
</gene>
<evidence type="ECO:0000313" key="4">
    <source>
        <dbReference type="Proteomes" id="UP001562425"/>
    </source>
</evidence>
<feature type="chain" id="PRO_5044756740" evidence="2">
    <location>
        <begin position="18"/>
        <end position="169"/>
    </location>
</feature>
<dbReference type="AlphaFoldDB" id="A0ABD1DPW9"/>
<reference evidence="3 4" key="1">
    <citation type="submission" date="2024-05" db="EMBL/GenBank/DDBJ databases">
        <title>Culex pipiens pipiens assembly and annotation.</title>
        <authorList>
            <person name="Alout H."/>
            <person name="Durand T."/>
        </authorList>
    </citation>
    <scope>NUCLEOTIDE SEQUENCE [LARGE SCALE GENOMIC DNA]</scope>
    <source>
        <strain evidence="3">HA-2024</strain>
        <tissue evidence="3">Whole body</tissue>
    </source>
</reference>